<protein>
    <submittedName>
        <fullName evidence="1">Uncharacterized protein</fullName>
    </submittedName>
</protein>
<gene>
    <name evidence="1" type="ORF">XENOCAPTIV_002049</name>
</gene>
<keyword evidence="2" id="KW-1185">Reference proteome</keyword>
<dbReference type="EMBL" id="JAHRIN010025328">
    <property type="protein sequence ID" value="MEQ2199540.1"/>
    <property type="molecule type" value="Genomic_DNA"/>
</dbReference>
<sequence length="199" mass="21826">MSGSVHSNMDTLQRAYPLSSVSVHDCSTTLRAFYVGTQRSDKVCMQDRTIMRLAFQEGTVAVWVVEINTGFLALFSLPWLTAVNGVRPSFQNSSLNSRAAFVLPTRPNAVPLNAIPSNAPQSGPPGVPGKGIISLINYRKGFLLPMELRPEADSSQLCLSISGPGDMMGEPLILAHCLLVKYHYQLNNVMLLSYIRHYS</sequence>
<proteinExistence type="predicted"/>
<reference evidence="1 2" key="1">
    <citation type="submission" date="2021-06" db="EMBL/GenBank/DDBJ databases">
        <authorList>
            <person name="Palmer J.M."/>
        </authorList>
    </citation>
    <scope>NUCLEOTIDE SEQUENCE [LARGE SCALE GENOMIC DNA]</scope>
    <source>
        <strain evidence="1 2">XC_2019</strain>
        <tissue evidence="1">Muscle</tissue>
    </source>
</reference>
<accession>A0ABV0QUQ0</accession>
<evidence type="ECO:0000313" key="2">
    <source>
        <dbReference type="Proteomes" id="UP001434883"/>
    </source>
</evidence>
<evidence type="ECO:0000313" key="1">
    <source>
        <dbReference type="EMBL" id="MEQ2199540.1"/>
    </source>
</evidence>
<organism evidence="1 2">
    <name type="scientific">Xenoophorus captivus</name>
    <dbReference type="NCBI Taxonomy" id="1517983"/>
    <lineage>
        <taxon>Eukaryota</taxon>
        <taxon>Metazoa</taxon>
        <taxon>Chordata</taxon>
        <taxon>Craniata</taxon>
        <taxon>Vertebrata</taxon>
        <taxon>Euteleostomi</taxon>
        <taxon>Actinopterygii</taxon>
        <taxon>Neopterygii</taxon>
        <taxon>Teleostei</taxon>
        <taxon>Neoteleostei</taxon>
        <taxon>Acanthomorphata</taxon>
        <taxon>Ovalentaria</taxon>
        <taxon>Atherinomorphae</taxon>
        <taxon>Cyprinodontiformes</taxon>
        <taxon>Goodeidae</taxon>
        <taxon>Xenoophorus</taxon>
    </lineage>
</organism>
<name>A0ABV0QUQ0_9TELE</name>
<dbReference type="Proteomes" id="UP001434883">
    <property type="component" value="Unassembled WGS sequence"/>
</dbReference>
<comment type="caution">
    <text evidence="1">The sequence shown here is derived from an EMBL/GenBank/DDBJ whole genome shotgun (WGS) entry which is preliminary data.</text>
</comment>